<dbReference type="Gene3D" id="1.20.120.450">
    <property type="entry name" value="dinb family like domain"/>
    <property type="match status" value="1"/>
</dbReference>
<gene>
    <name evidence="3" type="ORF">I532_23286</name>
</gene>
<protein>
    <recommendedName>
        <fullName evidence="2">DinB-like domain-containing protein</fullName>
    </recommendedName>
</protein>
<dbReference type="STRING" id="1300222.I532_23286"/>
<dbReference type="AlphaFoldDB" id="M8DA58"/>
<dbReference type="GeneID" id="89501365"/>
<feature type="domain" description="DinB-like" evidence="2">
    <location>
        <begin position="26"/>
        <end position="147"/>
    </location>
</feature>
<feature type="region of interest" description="Disordered" evidence="1">
    <location>
        <begin position="68"/>
        <end position="92"/>
    </location>
</feature>
<evidence type="ECO:0000259" key="2">
    <source>
        <dbReference type="Pfam" id="PF12867"/>
    </source>
</evidence>
<name>M8DA58_9BACL</name>
<dbReference type="Pfam" id="PF12867">
    <property type="entry name" value="DinB_2"/>
    <property type="match status" value="1"/>
</dbReference>
<dbReference type="InterPro" id="IPR034660">
    <property type="entry name" value="DinB/YfiT-like"/>
</dbReference>
<evidence type="ECO:0000313" key="3">
    <source>
        <dbReference type="EMBL" id="EMT50253.1"/>
    </source>
</evidence>
<dbReference type="RefSeq" id="WP_003392147.1">
    <property type="nucleotide sequence ID" value="NZ_APBN01000018.1"/>
</dbReference>
<organism evidence="3 4">
    <name type="scientific">Brevibacillus borstelensis AK1</name>
    <dbReference type="NCBI Taxonomy" id="1300222"/>
    <lineage>
        <taxon>Bacteria</taxon>
        <taxon>Bacillati</taxon>
        <taxon>Bacillota</taxon>
        <taxon>Bacilli</taxon>
        <taxon>Bacillales</taxon>
        <taxon>Paenibacillaceae</taxon>
        <taxon>Brevibacillus</taxon>
    </lineage>
</organism>
<comment type="caution">
    <text evidence="3">The sequence shown here is derived from an EMBL/GenBank/DDBJ whole genome shotgun (WGS) entry which is preliminary data.</text>
</comment>
<feature type="compositionally biased region" description="Polar residues" evidence="1">
    <location>
        <begin position="70"/>
        <end position="80"/>
    </location>
</feature>
<dbReference type="InterPro" id="IPR024775">
    <property type="entry name" value="DinB-like"/>
</dbReference>
<dbReference type="SUPFAM" id="SSF109854">
    <property type="entry name" value="DinB/YfiT-like putative metalloenzymes"/>
    <property type="match status" value="1"/>
</dbReference>
<keyword evidence="4" id="KW-1185">Reference proteome</keyword>
<sequence length="164" mass="18665">MNRMELLLHEWDCTFAKEDWYPPLKDALAGLTAAEASWRPPGEAANTIWENLSHLLFYKERLLHRLKGTEQPSTASTNDDTFAPSGGPEDEEAWQADVKRMETLHYELRDVLASIPETSFDQPSPSKPLGLSVFSIIMHDAFHTGQIVQIRKLQGTWPARRSFD</sequence>
<evidence type="ECO:0000313" key="4">
    <source>
        <dbReference type="Proteomes" id="UP000012081"/>
    </source>
</evidence>
<dbReference type="EMBL" id="APBN01000018">
    <property type="protein sequence ID" value="EMT50253.1"/>
    <property type="molecule type" value="Genomic_DNA"/>
</dbReference>
<proteinExistence type="predicted"/>
<dbReference type="PATRIC" id="fig|1300222.3.peg.4892"/>
<dbReference type="Proteomes" id="UP000012081">
    <property type="component" value="Unassembled WGS sequence"/>
</dbReference>
<accession>M8DA58</accession>
<reference evidence="3 4" key="1">
    <citation type="submission" date="2013-03" db="EMBL/GenBank/DDBJ databases">
        <title>Assembly of a new bacterial strain Brevibacillus borstelensis AK1.</title>
        <authorList>
            <person name="Rajan I."/>
            <person name="PoliReddy D."/>
            <person name="Sugumar T."/>
            <person name="Rathinam K."/>
            <person name="Alqarawi S."/>
            <person name="Khalil A.B."/>
            <person name="Sivakumar N."/>
        </authorList>
    </citation>
    <scope>NUCLEOTIDE SEQUENCE [LARGE SCALE GENOMIC DNA]</scope>
    <source>
        <strain evidence="3 4">AK1</strain>
    </source>
</reference>
<evidence type="ECO:0000256" key="1">
    <source>
        <dbReference type="SAM" id="MobiDB-lite"/>
    </source>
</evidence>
<dbReference type="OrthoDB" id="9798830at2"/>